<feature type="region of interest" description="Disordered" evidence="1">
    <location>
        <begin position="55"/>
        <end position="218"/>
    </location>
</feature>
<reference evidence="3 4" key="2">
    <citation type="submission" date="2024-05" db="EMBL/GenBank/DDBJ databases">
        <authorList>
            <person name="Chen Y."/>
            <person name="Shah S."/>
            <person name="Dougan E. K."/>
            <person name="Thang M."/>
            <person name="Chan C."/>
        </authorList>
    </citation>
    <scope>NUCLEOTIDE SEQUENCE [LARGE SCALE GENOMIC DNA]</scope>
</reference>
<protein>
    <submittedName>
        <fullName evidence="2">Uncharacterized protein</fullName>
    </submittedName>
</protein>
<sequence>MAGGPNKVPDVSPLREEISNLYVKNKQDKSVEHEDVIEESMIIRKMCGFVKMKVRREEEDPDAHDGEDGEDAPAGEEESVAGDEYDEGEQGEEEEVEDDECLEEVPTVKKVMPSQDKSKDVEMTASQVAETTETSTSAHEVAVSKPSDPTLEGNPDPLASAATEPKGQPAPLTNALKDSETPSQVLPAHRDSKVAGNEASPGSGSMPLSQKGSDAFAPVGSTKKAELLAQQEELKRKLAKRRELTNQLYLPPVPAFAPSSKETEAKPKGAVLVLESQPFAPENADTLPVNILELPSPPPSRSPTSPSPSLTSEQQRAAYQGPGKLPPTVTLSEGGKSEPDDEEATPSEVFPDGVAPIEKQDQLNLGGDTTGRGRGRKKEMRSDDHEDKEEDQGDQRDVAMKENEPVAAPENAEEGINETPPKPKAIVRAKSTAMLTAAKSKASKKRAESSCWQWQPEDSDSNAPPQPAPKRRAKKVRKIREQEPEAREPTVEPAPKREATAKAKAAAAAPQASIPQGFEAPSFDHQVQVKEIMEFAKKLEELDPADSKTRETIRGELMKFPNCKLNIYWTRPACGLGLKKGQDFGYYGFVSDTCWAQRIAVCCKACEILGRLLEKKFSDNELKVEPNAIRNCSDIQQMKEALQASGLQALENLKGR</sequence>
<feature type="compositionally biased region" description="Polar residues" evidence="1">
    <location>
        <begin position="200"/>
        <end position="212"/>
    </location>
</feature>
<feature type="compositionally biased region" description="Acidic residues" evidence="1">
    <location>
        <begin position="67"/>
        <end position="103"/>
    </location>
</feature>
<comment type="caution">
    <text evidence="2">The sequence shown here is derived from an EMBL/GenBank/DDBJ whole genome shotgun (WGS) entry which is preliminary data.</text>
</comment>
<keyword evidence="4" id="KW-1185">Reference proteome</keyword>
<feature type="region of interest" description="Disordered" evidence="1">
    <location>
        <begin position="242"/>
        <end position="269"/>
    </location>
</feature>
<dbReference type="EMBL" id="CAMXCT030006733">
    <property type="protein sequence ID" value="CAL4806444.1"/>
    <property type="molecule type" value="Genomic_DNA"/>
</dbReference>
<dbReference type="Proteomes" id="UP001152797">
    <property type="component" value="Unassembled WGS sequence"/>
</dbReference>
<proteinExistence type="predicted"/>
<reference evidence="2" key="1">
    <citation type="submission" date="2022-10" db="EMBL/GenBank/DDBJ databases">
        <authorList>
            <person name="Chen Y."/>
            <person name="Dougan E. K."/>
            <person name="Chan C."/>
            <person name="Rhodes N."/>
            <person name="Thang M."/>
        </authorList>
    </citation>
    <scope>NUCLEOTIDE SEQUENCE</scope>
</reference>
<feature type="compositionally biased region" description="Basic residues" evidence="1">
    <location>
        <begin position="469"/>
        <end position="478"/>
    </location>
</feature>
<accession>A0A9P1M3C8</accession>
<feature type="region of interest" description="Disordered" evidence="1">
    <location>
        <begin position="284"/>
        <end position="512"/>
    </location>
</feature>
<feature type="compositionally biased region" description="Low complexity" evidence="1">
    <location>
        <begin position="502"/>
        <end position="512"/>
    </location>
</feature>
<feature type="compositionally biased region" description="Basic and acidic residues" evidence="1">
    <location>
        <begin position="393"/>
        <end position="404"/>
    </location>
</feature>
<gene>
    <name evidence="2" type="ORF">C1SCF055_LOCUS43652</name>
</gene>
<evidence type="ECO:0000256" key="1">
    <source>
        <dbReference type="SAM" id="MobiDB-lite"/>
    </source>
</evidence>
<dbReference type="EMBL" id="CAMXCT010006733">
    <property type="protein sequence ID" value="CAI4019132.1"/>
    <property type="molecule type" value="Genomic_DNA"/>
</dbReference>
<evidence type="ECO:0000313" key="3">
    <source>
        <dbReference type="EMBL" id="CAL4806444.1"/>
    </source>
</evidence>
<feature type="compositionally biased region" description="Low complexity" evidence="1">
    <location>
        <begin position="124"/>
        <end position="141"/>
    </location>
</feature>
<evidence type="ECO:0000313" key="4">
    <source>
        <dbReference type="Proteomes" id="UP001152797"/>
    </source>
</evidence>
<evidence type="ECO:0000313" key="2">
    <source>
        <dbReference type="EMBL" id="CAI4019132.1"/>
    </source>
</evidence>
<name>A0A9P1M3C8_9DINO</name>
<organism evidence="2">
    <name type="scientific">Cladocopium goreaui</name>
    <dbReference type="NCBI Taxonomy" id="2562237"/>
    <lineage>
        <taxon>Eukaryota</taxon>
        <taxon>Sar</taxon>
        <taxon>Alveolata</taxon>
        <taxon>Dinophyceae</taxon>
        <taxon>Suessiales</taxon>
        <taxon>Symbiodiniaceae</taxon>
        <taxon>Cladocopium</taxon>
    </lineage>
</organism>
<dbReference type="AlphaFoldDB" id="A0A9P1M3C8"/>
<dbReference type="EMBL" id="CAMXCT020006733">
    <property type="protein sequence ID" value="CAL1172507.1"/>
    <property type="molecule type" value="Genomic_DNA"/>
</dbReference>
<feature type="compositionally biased region" description="Low complexity" evidence="1">
    <location>
        <begin position="302"/>
        <end position="312"/>
    </location>
</feature>
<feature type="compositionally biased region" description="Basic and acidic residues" evidence="1">
    <location>
        <begin position="479"/>
        <end position="501"/>
    </location>
</feature>
<feature type="compositionally biased region" description="Basic and acidic residues" evidence="1">
    <location>
        <begin position="55"/>
        <end position="66"/>
    </location>
</feature>
<feature type="compositionally biased region" description="Low complexity" evidence="1">
    <location>
        <begin position="429"/>
        <end position="440"/>
    </location>
</feature>